<dbReference type="Gene3D" id="3.50.50.60">
    <property type="entry name" value="FAD/NAD(P)-binding domain"/>
    <property type="match status" value="2"/>
</dbReference>
<keyword evidence="4 9" id="KW-0732">Signal</keyword>
<evidence type="ECO:0000259" key="10">
    <source>
        <dbReference type="PROSITE" id="PS00623"/>
    </source>
</evidence>
<dbReference type="PIRSF" id="PIRSF000137">
    <property type="entry name" value="Alcohol_oxidase"/>
    <property type="match status" value="1"/>
</dbReference>
<dbReference type="Gene3D" id="3.30.560.10">
    <property type="entry name" value="Glucose Oxidase, domain 3"/>
    <property type="match status" value="1"/>
</dbReference>
<evidence type="ECO:0000256" key="3">
    <source>
        <dbReference type="ARBA" id="ARBA00022630"/>
    </source>
</evidence>
<dbReference type="AlphaFoldDB" id="A0A2H3JFV3"/>
<dbReference type="STRING" id="742152.A0A2H3JFV3"/>
<evidence type="ECO:0000256" key="9">
    <source>
        <dbReference type="SAM" id="SignalP"/>
    </source>
</evidence>
<evidence type="ECO:0000259" key="11">
    <source>
        <dbReference type="PROSITE" id="PS00624"/>
    </source>
</evidence>
<comment type="cofactor">
    <cofactor evidence="1 7">
        <name>FAD</name>
        <dbReference type="ChEBI" id="CHEBI:57692"/>
    </cofactor>
</comment>
<feature type="binding site" evidence="7">
    <location>
        <position position="234"/>
    </location>
    <ligand>
        <name>FAD</name>
        <dbReference type="ChEBI" id="CHEBI:57692"/>
    </ligand>
</feature>
<evidence type="ECO:0000256" key="1">
    <source>
        <dbReference type="ARBA" id="ARBA00001974"/>
    </source>
</evidence>
<evidence type="ECO:0000256" key="6">
    <source>
        <dbReference type="ARBA" id="ARBA00023002"/>
    </source>
</evidence>
<name>A0A2H3JFV3_WOLCO</name>
<accession>A0A2H3JFV3</accession>
<dbReference type="GO" id="GO:0016614">
    <property type="term" value="F:oxidoreductase activity, acting on CH-OH group of donors"/>
    <property type="evidence" value="ECO:0007669"/>
    <property type="project" value="InterPro"/>
</dbReference>
<sequence>MLPRFLLALAAFLANSVYGISHIAQCEGGSTLSAITDLEPFLAETLDYIIIGGGTAGVALAARLAENPLFNVGILEAGPFYLNDPIINTPGINELYSSVAQFLMKHRTPNMASRNLSLPRGKMLGGSSGINYMAFNRAPNLEYDSWHTFSPYLDWTWNGLLTYFIKSENMSLFPQDPYPSFSQDVYNSSVRSPQLFTGRSGPLLTSYNEIYLETVSEFVRSQNTLGIVTNAYPVTKIIFSREREGLLATGVQFSVGSKLYTVNATKEVVLSAGTVQTPQLLELSGIGNSTVIEQHGITTLVDLPGVGENFQDHLYAGVQWKLVPGVETFDSLRNNASFAEQQQAIYNENGTGLYAALDSTLSLFPLTTAVNASRLIQLTNIFEEDISNVAVGSLQTLQYPLQRSWLADGRVPQAELIASSRALVNPAPNESYISILGGIMIIASVEPWKRDAEVLLDLLKFMREIGNTSPLSNIIEAQVSPDPQLQSDDDLLEFVRSTAGALLQWVPVRMVYILQGVVDSALKVYGTKNVRVVDASVIPLHISAHTQATVYAISEKVR</sequence>
<dbReference type="InterPro" id="IPR012132">
    <property type="entry name" value="GMC_OxRdtase"/>
</dbReference>
<evidence type="ECO:0000256" key="7">
    <source>
        <dbReference type="PIRSR" id="PIRSR000137-2"/>
    </source>
</evidence>
<proteinExistence type="inferred from homology"/>
<comment type="similarity">
    <text evidence="2 8">Belongs to the GMC oxidoreductase family.</text>
</comment>
<dbReference type="PANTHER" id="PTHR11552">
    <property type="entry name" value="GLUCOSE-METHANOL-CHOLINE GMC OXIDOREDUCTASE"/>
    <property type="match status" value="1"/>
</dbReference>
<dbReference type="PROSITE" id="PS00624">
    <property type="entry name" value="GMC_OXRED_2"/>
    <property type="match status" value="1"/>
</dbReference>
<evidence type="ECO:0000256" key="8">
    <source>
        <dbReference type="RuleBase" id="RU003968"/>
    </source>
</evidence>
<evidence type="ECO:0000256" key="5">
    <source>
        <dbReference type="ARBA" id="ARBA00022827"/>
    </source>
</evidence>
<keyword evidence="5 7" id="KW-0274">FAD</keyword>
<evidence type="ECO:0000313" key="13">
    <source>
        <dbReference type="Proteomes" id="UP000218811"/>
    </source>
</evidence>
<evidence type="ECO:0000313" key="12">
    <source>
        <dbReference type="EMBL" id="PCH34877.1"/>
    </source>
</evidence>
<organism evidence="12 13">
    <name type="scientific">Wolfiporia cocos (strain MD-104)</name>
    <name type="common">Brown rot fungus</name>
    <dbReference type="NCBI Taxonomy" id="742152"/>
    <lineage>
        <taxon>Eukaryota</taxon>
        <taxon>Fungi</taxon>
        <taxon>Dikarya</taxon>
        <taxon>Basidiomycota</taxon>
        <taxon>Agaricomycotina</taxon>
        <taxon>Agaricomycetes</taxon>
        <taxon>Polyporales</taxon>
        <taxon>Phaeolaceae</taxon>
        <taxon>Wolfiporia</taxon>
    </lineage>
</organism>
<keyword evidence="13" id="KW-1185">Reference proteome</keyword>
<dbReference type="InterPro" id="IPR036188">
    <property type="entry name" value="FAD/NAD-bd_sf"/>
</dbReference>
<feature type="chain" id="PRO_5013729486" description="Glucose-methanol-choline oxidoreductase N-terminal domain-containing protein" evidence="9">
    <location>
        <begin position="20"/>
        <end position="558"/>
    </location>
</feature>
<dbReference type="Pfam" id="PF05199">
    <property type="entry name" value="GMC_oxred_C"/>
    <property type="match status" value="1"/>
</dbReference>
<dbReference type="PANTHER" id="PTHR11552:SF201">
    <property type="entry name" value="GLUCOSE-METHANOL-CHOLINE OXIDOREDUCTASE N-TERMINAL DOMAIN-CONTAINING PROTEIN"/>
    <property type="match status" value="1"/>
</dbReference>
<dbReference type="PROSITE" id="PS00623">
    <property type="entry name" value="GMC_OXRED_1"/>
    <property type="match status" value="1"/>
</dbReference>
<gene>
    <name evidence="12" type="ORF">WOLCODRAFT_19639</name>
</gene>
<dbReference type="GO" id="GO:0050660">
    <property type="term" value="F:flavin adenine dinucleotide binding"/>
    <property type="evidence" value="ECO:0007669"/>
    <property type="project" value="InterPro"/>
</dbReference>
<dbReference type="EMBL" id="KB467832">
    <property type="protein sequence ID" value="PCH34877.1"/>
    <property type="molecule type" value="Genomic_DNA"/>
</dbReference>
<dbReference type="OrthoDB" id="269227at2759"/>
<dbReference type="Proteomes" id="UP000218811">
    <property type="component" value="Unassembled WGS sequence"/>
</dbReference>
<dbReference type="OMA" id="HFTINDN"/>
<protein>
    <recommendedName>
        <fullName evidence="10 11">Glucose-methanol-choline oxidoreductase N-terminal domain-containing protein</fullName>
    </recommendedName>
</protein>
<dbReference type="Pfam" id="PF00732">
    <property type="entry name" value="GMC_oxred_N"/>
    <property type="match status" value="2"/>
</dbReference>
<dbReference type="InterPro" id="IPR000172">
    <property type="entry name" value="GMC_OxRdtase_N"/>
</dbReference>
<feature type="signal peptide" evidence="9">
    <location>
        <begin position="1"/>
        <end position="19"/>
    </location>
</feature>
<reference evidence="12 13" key="1">
    <citation type="journal article" date="2012" name="Science">
        <title>The Paleozoic origin of enzymatic lignin decomposition reconstructed from 31 fungal genomes.</title>
        <authorList>
            <person name="Floudas D."/>
            <person name="Binder M."/>
            <person name="Riley R."/>
            <person name="Barry K."/>
            <person name="Blanchette R.A."/>
            <person name="Henrissat B."/>
            <person name="Martinez A.T."/>
            <person name="Otillar R."/>
            <person name="Spatafora J.W."/>
            <person name="Yadav J.S."/>
            <person name="Aerts A."/>
            <person name="Benoit I."/>
            <person name="Boyd A."/>
            <person name="Carlson A."/>
            <person name="Copeland A."/>
            <person name="Coutinho P.M."/>
            <person name="de Vries R.P."/>
            <person name="Ferreira P."/>
            <person name="Findley K."/>
            <person name="Foster B."/>
            <person name="Gaskell J."/>
            <person name="Glotzer D."/>
            <person name="Gorecki P."/>
            <person name="Heitman J."/>
            <person name="Hesse C."/>
            <person name="Hori C."/>
            <person name="Igarashi K."/>
            <person name="Jurgens J.A."/>
            <person name="Kallen N."/>
            <person name="Kersten P."/>
            <person name="Kohler A."/>
            <person name="Kuees U."/>
            <person name="Kumar T.K.A."/>
            <person name="Kuo A."/>
            <person name="LaButti K."/>
            <person name="Larrondo L.F."/>
            <person name="Lindquist E."/>
            <person name="Ling A."/>
            <person name="Lombard V."/>
            <person name="Lucas S."/>
            <person name="Lundell T."/>
            <person name="Martin R."/>
            <person name="McLaughlin D.J."/>
            <person name="Morgenstern I."/>
            <person name="Morin E."/>
            <person name="Murat C."/>
            <person name="Nagy L.G."/>
            <person name="Nolan M."/>
            <person name="Ohm R.A."/>
            <person name="Patyshakuliyeva A."/>
            <person name="Rokas A."/>
            <person name="Ruiz-Duenas F.J."/>
            <person name="Sabat G."/>
            <person name="Salamov A."/>
            <person name="Samejima M."/>
            <person name="Schmutz J."/>
            <person name="Slot J.C."/>
            <person name="St John F."/>
            <person name="Stenlid J."/>
            <person name="Sun H."/>
            <person name="Sun S."/>
            <person name="Syed K."/>
            <person name="Tsang A."/>
            <person name="Wiebenga A."/>
            <person name="Young D."/>
            <person name="Pisabarro A."/>
            <person name="Eastwood D.C."/>
            <person name="Martin F."/>
            <person name="Cullen D."/>
            <person name="Grigoriev I.V."/>
            <person name="Hibbett D.S."/>
        </authorList>
    </citation>
    <scope>NUCLEOTIDE SEQUENCE [LARGE SCALE GENOMIC DNA]</scope>
    <source>
        <strain evidence="12 13">MD-104</strain>
    </source>
</reference>
<keyword evidence="3 8" id="KW-0285">Flavoprotein</keyword>
<dbReference type="SUPFAM" id="SSF51905">
    <property type="entry name" value="FAD/NAD(P)-binding domain"/>
    <property type="match status" value="1"/>
</dbReference>
<evidence type="ECO:0000256" key="4">
    <source>
        <dbReference type="ARBA" id="ARBA00022729"/>
    </source>
</evidence>
<evidence type="ECO:0000256" key="2">
    <source>
        <dbReference type="ARBA" id="ARBA00010790"/>
    </source>
</evidence>
<dbReference type="SUPFAM" id="SSF54373">
    <property type="entry name" value="FAD-linked reductases, C-terminal domain"/>
    <property type="match status" value="1"/>
</dbReference>
<keyword evidence="6" id="KW-0560">Oxidoreductase</keyword>
<feature type="domain" description="Glucose-methanol-choline oxidoreductase N-terminal" evidence="10">
    <location>
        <begin position="121"/>
        <end position="144"/>
    </location>
</feature>
<dbReference type="InterPro" id="IPR007867">
    <property type="entry name" value="GMC_OxRtase_C"/>
</dbReference>
<feature type="domain" description="Glucose-methanol-choline oxidoreductase N-terminal" evidence="11">
    <location>
        <begin position="273"/>
        <end position="287"/>
    </location>
</feature>